<proteinExistence type="inferred from homology"/>
<evidence type="ECO:0000256" key="6">
    <source>
        <dbReference type="ARBA" id="ARBA00022816"/>
    </source>
</evidence>
<evidence type="ECO:0000256" key="7">
    <source>
        <dbReference type="ARBA" id="ARBA00022927"/>
    </source>
</evidence>
<dbReference type="GO" id="GO:0031965">
    <property type="term" value="C:nuclear membrane"/>
    <property type="evidence" value="ECO:0007669"/>
    <property type="project" value="UniProtKB-SubCell"/>
</dbReference>
<keyword evidence="4" id="KW-0813">Transport</keyword>
<evidence type="ECO:0000256" key="5">
    <source>
        <dbReference type="ARBA" id="ARBA00022692"/>
    </source>
</evidence>
<keyword evidence="6" id="KW-0509">mRNA transport</keyword>
<comment type="subcellular location">
    <subcellularLocation>
        <location evidence="1">Nucleus membrane</location>
        <topology evidence="1">Multi-pass membrane protein</topology>
    </subcellularLocation>
    <subcellularLocation>
        <location evidence="2">Nucleus</location>
        <location evidence="2">Nuclear pore complex</location>
    </subcellularLocation>
</comment>
<dbReference type="GO" id="GO:0070631">
    <property type="term" value="P:spindle pole body localization"/>
    <property type="evidence" value="ECO:0007669"/>
    <property type="project" value="TreeGrafter"/>
</dbReference>
<dbReference type="GeneID" id="43638946"/>
<evidence type="ECO:0000256" key="1">
    <source>
        <dbReference type="ARBA" id="ARBA00004232"/>
    </source>
</evidence>
<dbReference type="GO" id="GO:0051028">
    <property type="term" value="P:mRNA transport"/>
    <property type="evidence" value="ECO:0007669"/>
    <property type="project" value="UniProtKB-KW"/>
</dbReference>
<evidence type="ECO:0000313" key="15">
    <source>
        <dbReference type="EMBL" id="KAE8136868.1"/>
    </source>
</evidence>
<dbReference type="RefSeq" id="XP_031912931.1">
    <property type="nucleotide sequence ID" value="XM_032054736.1"/>
</dbReference>
<evidence type="ECO:0000256" key="13">
    <source>
        <dbReference type="SAM" id="MobiDB-lite"/>
    </source>
</evidence>
<keyword evidence="11 14" id="KW-0472">Membrane</keyword>
<reference evidence="15 16" key="1">
    <citation type="submission" date="2019-04" db="EMBL/GenBank/DDBJ databases">
        <title>Friends and foes A comparative genomics study of 23 Aspergillus species from section Flavi.</title>
        <authorList>
            <consortium name="DOE Joint Genome Institute"/>
            <person name="Kjaerbolling I."/>
            <person name="Vesth T."/>
            <person name="Frisvad J.C."/>
            <person name="Nybo J.L."/>
            <person name="Theobald S."/>
            <person name="Kildgaard S."/>
            <person name="Isbrandt T."/>
            <person name="Kuo A."/>
            <person name="Sato A."/>
            <person name="Lyhne E.K."/>
            <person name="Kogle M.E."/>
            <person name="Wiebenga A."/>
            <person name="Kun R.S."/>
            <person name="Lubbers R.J."/>
            <person name="Makela M.R."/>
            <person name="Barry K."/>
            <person name="Chovatia M."/>
            <person name="Clum A."/>
            <person name="Daum C."/>
            <person name="Haridas S."/>
            <person name="He G."/>
            <person name="LaButti K."/>
            <person name="Lipzen A."/>
            <person name="Mondo S."/>
            <person name="Riley R."/>
            <person name="Salamov A."/>
            <person name="Simmons B.A."/>
            <person name="Magnuson J.K."/>
            <person name="Henrissat B."/>
            <person name="Mortensen U.H."/>
            <person name="Larsen T.O."/>
            <person name="Devries R.P."/>
            <person name="Grigoriev I.V."/>
            <person name="Machida M."/>
            <person name="Baker S.E."/>
            <person name="Andersen M.R."/>
        </authorList>
    </citation>
    <scope>NUCLEOTIDE SEQUENCE [LARGE SCALE GENOMIC DNA]</scope>
    <source>
        <strain evidence="15 16">CBS 117625</strain>
    </source>
</reference>
<dbReference type="PANTHER" id="PTHR13269">
    <property type="entry name" value="NUCLEOPORIN NDC1"/>
    <property type="match status" value="1"/>
</dbReference>
<dbReference type="PANTHER" id="PTHR13269:SF6">
    <property type="entry name" value="NUCLEOPORIN NDC1"/>
    <property type="match status" value="1"/>
</dbReference>
<dbReference type="GO" id="GO:0005816">
    <property type="term" value="C:spindle pole body"/>
    <property type="evidence" value="ECO:0007669"/>
    <property type="project" value="TreeGrafter"/>
</dbReference>
<dbReference type="Pfam" id="PF09531">
    <property type="entry name" value="Ndc1_Nup"/>
    <property type="match status" value="1"/>
</dbReference>
<dbReference type="AlphaFoldDB" id="A0A5N6SQ98"/>
<keyword evidence="9" id="KW-0811">Translocation</keyword>
<name>A0A5N6SQ98_ASPPS</name>
<evidence type="ECO:0000256" key="3">
    <source>
        <dbReference type="ARBA" id="ARBA00005760"/>
    </source>
</evidence>
<sequence>MAAIRPRPYRRILTSALHRRFVHASALALLVCYLVAFLIGDKSSFLWAWFPIGACGIRTVLLFICSLVVFVLRVGQIHIGSRTTASPLGTLKHLIPIDVVQTFGWYIFSAWWFSEIYKWSSPSGAHLEWVNRGRYEPPPLPLGRTWIKGTKRNRPHERASLNERPIYLYTCHLLLAIVQSVVHLYYDFDRVPIPVAKRAAGNADQRTHPVEPVSKRIQVALPGLIKDGFTRSAVVAVACPVVYTFFLRRPAWSFTMYWAKLFWDFPRSAAAPPGLIGPIGPGLLLRTVFSGGLLVLCWQTANLFFSAFLSKEPLKRGQPLTAEAKDPNGSLLTGLTAKKETVKSFAFWELCFISQRFPDRRKAIFNDIDRDGGPAWSQILQSATEVIKGISTRIDEQKNPPSGPKPAQAEPTEPVLRTLPRLTDPLKADNVFAPSPKASSRQEKIGEVFSSTAKSYGQSADWTPTARAKARDVFDRASTAILSPERKQKLLASSQELKMLTGPSTCKPENLNPFIAQLLRSPVGRLFRQTYDRRLSGIVLGAPHANLCPIVDAIESLTRLLIASLQEDQYGKVQADVPDVVRLFTNTIMTLEPFIHGGLNTHWTDVNFPPSSNPEAQVEARRVPDVDLVLDTLKGSLKDLLSAFNLYLKDIGLVGKDLRLAKEAAGLIEEGL</sequence>
<keyword evidence="12" id="KW-0539">Nucleus</keyword>
<keyword evidence="8 14" id="KW-1133">Transmembrane helix</keyword>
<evidence type="ECO:0000256" key="4">
    <source>
        <dbReference type="ARBA" id="ARBA00022448"/>
    </source>
</evidence>
<evidence type="ECO:0000256" key="8">
    <source>
        <dbReference type="ARBA" id="ARBA00022989"/>
    </source>
</evidence>
<dbReference type="Proteomes" id="UP000325672">
    <property type="component" value="Unassembled WGS sequence"/>
</dbReference>
<evidence type="ECO:0000256" key="2">
    <source>
        <dbReference type="ARBA" id="ARBA00004567"/>
    </source>
</evidence>
<accession>A0A5N6SQ98</accession>
<dbReference type="EMBL" id="ML743581">
    <property type="protein sequence ID" value="KAE8136868.1"/>
    <property type="molecule type" value="Genomic_DNA"/>
</dbReference>
<evidence type="ECO:0000256" key="12">
    <source>
        <dbReference type="ARBA" id="ARBA00023242"/>
    </source>
</evidence>
<evidence type="ECO:0000256" key="10">
    <source>
        <dbReference type="ARBA" id="ARBA00023132"/>
    </source>
</evidence>
<feature type="transmembrane region" description="Helical" evidence="14">
    <location>
        <begin position="46"/>
        <end position="72"/>
    </location>
</feature>
<dbReference type="OrthoDB" id="67850at2759"/>
<keyword evidence="10" id="KW-0906">Nuclear pore complex</keyword>
<dbReference type="GO" id="GO:0070762">
    <property type="term" value="C:nuclear pore transmembrane ring"/>
    <property type="evidence" value="ECO:0007669"/>
    <property type="project" value="TreeGrafter"/>
</dbReference>
<gene>
    <name evidence="15" type="ORF">BDV38DRAFT_248509</name>
</gene>
<dbReference type="GO" id="GO:0106166">
    <property type="term" value="F:spindle pole body-nuclear membrane anchor activity"/>
    <property type="evidence" value="ECO:0007669"/>
    <property type="project" value="TreeGrafter"/>
</dbReference>
<dbReference type="GO" id="GO:0015031">
    <property type="term" value="P:protein transport"/>
    <property type="evidence" value="ECO:0007669"/>
    <property type="project" value="UniProtKB-KW"/>
</dbReference>
<evidence type="ECO:0000313" key="16">
    <source>
        <dbReference type="Proteomes" id="UP000325672"/>
    </source>
</evidence>
<keyword evidence="5 14" id="KW-0812">Transmembrane</keyword>
<organism evidence="15 16">
    <name type="scientific">Aspergillus pseudotamarii</name>
    <dbReference type="NCBI Taxonomy" id="132259"/>
    <lineage>
        <taxon>Eukaryota</taxon>
        <taxon>Fungi</taxon>
        <taxon>Dikarya</taxon>
        <taxon>Ascomycota</taxon>
        <taxon>Pezizomycotina</taxon>
        <taxon>Eurotiomycetes</taxon>
        <taxon>Eurotiomycetidae</taxon>
        <taxon>Eurotiales</taxon>
        <taxon>Aspergillaceae</taxon>
        <taxon>Aspergillus</taxon>
        <taxon>Aspergillus subgen. Circumdati</taxon>
    </lineage>
</organism>
<feature type="region of interest" description="Disordered" evidence="13">
    <location>
        <begin position="394"/>
        <end position="415"/>
    </location>
</feature>
<evidence type="ECO:0000256" key="9">
    <source>
        <dbReference type="ARBA" id="ARBA00023010"/>
    </source>
</evidence>
<comment type="similarity">
    <text evidence="3">Belongs to the NDC1 family.</text>
</comment>
<dbReference type="InterPro" id="IPR019049">
    <property type="entry name" value="Nucleoporin_prot_Ndc1/Nup"/>
</dbReference>
<evidence type="ECO:0000256" key="11">
    <source>
        <dbReference type="ARBA" id="ARBA00023136"/>
    </source>
</evidence>
<evidence type="ECO:0000256" key="14">
    <source>
        <dbReference type="SAM" id="Phobius"/>
    </source>
</evidence>
<keyword evidence="16" id="KW-1185">Reference proteome</keyword>
<protein>
    <submittedName>
        <fullName evidence="15">Nucleoporin protein Ndc1-Nup</fullName>
    </submittedName>
</protein>
<feature type="transmembrane region" description="Helical" evidence="14">
    <location>
        <begin position="21"/>
        <end position="40"/>
    </location>
</feature>
<dbReference type="GO" id="GO:0006999">
    <property type="term" value="P:nuclear pore organization"/>
    <property type="evidence" value="ECO:0007669"/>
    <property type="project" value="TreeGrafter"/>
</dbReference>
<feature type="transmembrane region" description="Helical" evidence="14">
    <location>
        <begin position="166"/>
        <end position="188"/>
    </location>
</feature>
<keyword evidence="7" id="KW-0653">Protein transport</keyword>